<sequence length="424" mass="44256">MSGVDERQQGATAGLASTDDGSVTAYGKKAVVASSVGYAMDGFDLLILGFALSAIAGDLHLDHGQAGSLTTITLFGAVLGGLLFGMLADRIGRVRVLTYSVILFAVFTGLTALADSYAEFAAYRFIAGIGIGGEFGVGMTLAAEAWPAAKRARATAWVGVGWQVGVLCAALVSAPVLTRWGWQGLFLLGTFPALVAVVLRSRLHEPEAFVKWRAARPKTAKVPLNLLVADLKTARVSAGILVLTSVQNFGYYGIMTWLPTYLATQFGYSLTKSGVWTAVTVLGMIVGGLCFGQVADRVGRRHAFWIFQAGAAVSLLVYSQLSSSAALLIGGAVMGAFANGMIGGYGALIAELYPIEIRATAQNVLFNLGRAVGGFAPVCVAYVADATGFSTAIGLLTVIYLVDMVAMFLIPDRRGAALDASPSR</sequence>
<comment type="subcellular location">
    <subcellularLocation>
        <location evidence="1">Cell membrane</location>
        <topology evidence="1">Multi-pass membrane protein</topology>
    </subcellularLocation>
</comment>
<evidence type="ECO:0000313" key="9">
    <source>
        <dbReference type="Proteomes" id="UP001500707"/>
    </source>
</evidence>
<proteinExistence type="predicted"/>
<feature type="transmembrane region" description="Helical" evidence="6">
    <location>
        <begin position="236"/>
        <end position="254"/>
    </location>
</feature>
<dbReference type="InterPro" id="IPR020846">
    <property type="entry name" value="MFS_dom"/>
</dbReference>
<feature type="transmembrane region" description="Helical" evidence="6">
    <location>
        <begin position="303"/>
        <end position="321"/>
    </location>
</feature>
<dbReference type="PANTHER" id="PTHR23508:SF10">
    <property type="entry name" value="CARBOXYLIC ACID TRANSPORTER PROTEIN HOMOLOG"/>
    <property type="match status" value="1"/>
</dbReference>
<gene>
    <name evidence="8" type="ORF">GCM10022295_61030</name>
</gene>
<dbReference type="Proteomes" id="UP001500707">
    <property type="component" value="Unassembled WGS sequence"/>
</dbReference>
<reference evidence="9" key="1">
    <citation type="journal article" date="2019" name="Int. J. Syst. Evol. Microbiol.">
        <title>The Global Catalogue of Microorganisms (GCM) 10K type strain sequencing project: providing services to taxonomists for standard genome sequencing and annotation.</title>
        <authorList>
            <consortium name="The Broad Institute Genomics Platform"/>
            <consortium name="The Broad Institute Genome Sequencing Center for Infectious Disease"/>
            <person name="Wu L."/>
            <person name="Ma J."/>
        </authorList>
    </citation>
    <scope>NUCLEOTIDE SEQUENCE [LARGE SCALE GENOMIC DNA]</scope>
    <source>
        <strain evidence="9">JCM 17656</strain>
    </source>
</reference>
<keyword evidence="3 6" id="KW-1133">Transmembrane helix</keyword>
<dbReference type="Pfam" id="PF07690">
    <property type="entry name" value="MFS_1"/>
    <property type="match status" value="1"/>
</dbReference>
<feature type="transmembrane region" description="Helical" evidence="6">
    <location>
        <begin position="327"/>
        <end position="352"/>
    </location>
</feature>
<dbReference type="PANTHER" id="PTHR23508">
    <property type="entry name" value="CARBOXYLIC ACID TRANSPORTER PROTEIN HOMOLOG"/>
    <property type="match status" value="1"/>
</dbReference>
<comment type="caution">
    <text evidence="8">The sequence shown here is derived from an EMBL/GenBank/DDBJ whole genome shotgun (WGS) entry which is preliminary data.</text>
</comment>
<keyword evidence="2 6" id="KW-0812">Transmembrane</keyword>
<accession>A0ABP6XSB3</accession>
<feature type="transmembrane region" description="Helical" evidence="6">
    <location>
        <begin position="96"/>
        <end position="114"/>
    </location>
</feature>
<evidence type="ECO:0000313" key="8">
    <source>
        <dbReference type="EMBL" id="GAA3570906.1"/>
    </source>
</evidence>
<evidence type="ECO:0000256" key="5">
    <source>
        <dbReference type="SAM" id="MobiDB-lite"/>
    </source>
</evidence>
<evidence type="ECO:0000259" key="7">
    <source>
        <dbReference type="PROSITE" id="PS50850"/>
    </source>
</evidence>
<feature type="transmembrane region" description="Helical" evidence="6">
    <location>
        <begin position="120"/>
        <end position="142"/>
    </location>
</feature>
<dbReference type="InterPro" id="IPR011701">
    <property type="entry name" value="MFS"/>
</dbReference>
<evidence type="ECO:0000256" key="6">
    <source>
        <dbReference type="SAM" id="Phobius"/>
    </source>
</evidence>
<feature type="transmembrane region" description="Helical" evidence="6">
    <location>
        <begin position="69"/>
        <end position="89"/>
    </location>
</feature>
<feature type="transmembrane region" description="Helical" evidence="6">
    <location>
        <begin position="389"/>
        <end position="410"/>
    </location>
</feature>
<feature type="domain" description="Major facilitator superfamily (MFS) profile" evidence="7">
    <location>
        <begin position="30"/>
        <end position="414"/>
    </location>
</feature>
<dbReference type="InterPro" id="IPR005829">
    <property type="entry name" value="Sugar_transporter_CS"/>
</dbReference>
<evidence type="ECO:0000256" key="1">
    <source>
        <dbReference type="ARBA" id="ARBA00004651"/>
    </source>
</evidence>
<dbReference type="InterPro" id="IPR036259">
    <property type="entry name" value="MFS_trans_sf"/>
</dbReference>
<dbReference type="PROSITE" id="PS00217">
    <property type="entry name" value="SUGAR_TRANSPORT_2"/>
    <property type="match status" value="1"/>
</dbReference>
<evidence type="ECO:0000256" key="2">
    <source>
        <dbReference type="ARBA" id="ARBA00022692"/>
    </source>
</evidence>
<dbReference type="SUPFAM" id="SSF103473">
    <property type="entry name" value="MFS general substrate transporter"/>
    <property type="match status" value="1"/>
</dbReference>
<feature type="transmembrane region" description="Helical" evidence="6">
    <location>
        <begin position="274"/>
        <end position="291"/>
    </location>
</feature>
<feature type="region of interest" description="Disordered" evidence="5">
    <location>
        <begin position="1"/>
        <end position="20"/>
    </location>
</feature>
<feature type="transmembrane region" description="Helical" evidence="6">
    <location>
        <begin position="364"/>
        <end position="383"/>
    </location>
</feature>
<evidence type="ECO:0000256" key="3">
    <source>
        <dbReference type="ARBA" id="ARBA00022989"/>
    </source>
</evidence>
<keyword evidence="4 6" id="KW-0472">Membrane</keyword>
<organism evidence="8 9">
    <name type="scientific">Streptomyces osmaniensis</name>
    <dbReference type="NCBI Taxonomy" id="593134"/>
    <lineage>
        <taxon>Bacteria</taxon>
        <taxon>Bacillati</taxon>
        <taxon>Actinomycetota</taxon>
        <taxon>Actinomycetes</taxon>
        <taxon>Kitasatosporales</taxon>
        <taxon>Streptomycetaceae</taxon>
        <taxon>Streptomyces</taxon>
    </lineage>
</organism>
<protein>
    <submittedName>
        <fullName evidence="8">MFS transporter</fullName>
    </submittedName>
</protein>
<name>A0ABP6XSB3_9ACTN</name>
<feature type="transmembrane region" description="Helical" evidence="6">
    <location>
        <begin position="180"/>
        <end position="199"/>
    </location>
</feature>
<feature type="transmembrane region" description="Helical" evidence="6">
    <location>
        <begin position="154"/>
        <end position="174"/>
    </location>
</feature>
<evidence type="ECO:0000256" key="4">
    <source>
        <dbReference type="ARBA" id="ARBA00023136"/>
    </source>
</evidence>
<dbReference type="EMBL" id="BAABCE010000012">
    <property type="protein sequence ID" value="GAA3570906.1"/>
    <property type="molecule type" value="Genomic_DNA"/>
</dbReference>
<keyword evidence="9" id="KW-1185">Reference proteome</keyword>
<dbReference type="PROSITE" id="PS50850">
    <property type="entry name" value="MFS"/>
    <property type="match status" value="1"/>
</dbReference>
<feature type="transmembrane region" description="Helical" evidence="6">
    <location>
        <begin position="38"/>
        <end position="57"/>
    </location>
</feature>
<dbReference type="Gene3D" id="1.20.1250.20">
    <property type="entry name" value="MFS general substrate transporter like domains"/>
    <property type="match status" value="2"/>
</dbReference>